<accession>A0A558A8Z2</accession>
<dbReference type="GO" id="GO:0006950">
    <property type="term" value="P:response to stress"/>
    <property type="evidence" value="ECO:0007669"/>
    <property type="project" value="TreeGrafter"/>
</dbReference>
<proteinExistence type="predicted"/>
<dbReference type="Pfam" id="PF01047">
    <property type="entry name" value="MarR"/>
    <property type="match status" value="1"/>
</dbReference>
<dbReference type="EMBL" id="VJZA01000033">
    <property type="protein sequence ID" value="TVT20734.1"/>
    <property type="molecule type" value="Genomic_DNA"/>
</dbReference>
<dbReference type="SUPFAM" id="SSF46785">
    <property type="entry name" value="Winged helix' DNA-binding domain"/>
    <property type="match status" value="1"/>
</dbReference>
<dbReference type="InterPro" id="IPR000835">
    <property type="entry name" value="HTH_MarR-typ"/>
</dbReference>
<dbReference type="GO" id="GO:0003700">
    <property type="term" value="F:DNA-binding transcription factor activity"/>
    <property type="evidence" value="ECO:0007669"/>
    <property type="project" value="InterPro"/>
</dbReference>
<evidence type="ECO:0000313" key="2">
    <source>
        <dbReference type="EMBL" id="TVT20734.1"/>
    </source>
</evidence>
<dbReference type="OrthoDB" id="3177763at2"/>
<organism evidence="2 3">
    <name type="scientific">Amycolatopsis acidiphila</name>
    <dbReference type="NCBI Taxonomy" id="715473"/>
    <lineage>
        <taxon>Bacteria</taxon>
        <taxon>Bacillati</taxon>
        <taxon>Actinomycetota</taxon>
        <taxon>Actinomycetes</taxon>
        <taxon>Pseudonocardiales</taxon>
        <taxon>Pseudonocardiaceae</taxon>
        <taxon>Amycolatopsis</taxon>
    </lineage>
</organism>
<dbReference type="AlphaFoldDB" id="A0A558A8Z2"/>
<dbReference type="InterPro" id="IPR036390">
    <property type="entry name" value="WH_DNA-bd_sf"/>
</dbReference>
<gene>
    <name evidence="2" type="ORF">FNH06_19680</name>
</gene>
<evidence type="ECO:0000313" key="3">
    <source>
        <dbReference type="Proteomes" id="UP000318578"/>
    </source>
</evidence>
<dbReference type="SMART" id="SM00347">
    <property type="entry name" value="HTH_MARR"/>
    <property type="match status" value="1"/>
</dbReference>
<dbReference type="Proteomes" id="UP000318578">
    <property type="component" value="Unassembled WGS sequence"/>
</dbReference>
<feature type="domain" description="HTH marR-type" evidence="1">
    <location>
        <begin position="11"/>
        <end position="146"/>
    </location>
</feature>
<sequence length="146" mass="15903">MDLVSTHVDPDRSPGFALKRLQQALRARMDAALADLGLTSPHYAVLGLLAEHPGISNAELARRSFVAPPTMLRFLTTLSEAGLIVRADRTPDQRSRRTTLTAKGRARLAEAAVRVQELDGILADEAGPRQDVIMAWLRACAERLAP</sequence>
<protein>
    <submittedName>
        <fullName evidence="2">MarR family transcriptional regulator</fullName>
    </submittedName>
</protein>
<dbReference type="PANTHER" id="PTHR33164">
    <property type="entry name" value="TRANSCRIPTIONAL REGULATOR, MARR FAMILY"/>
    <property type="match status" value="1"/>
</dbReference>
<reference evidence="2 3" key="1">
    <citation type="submission" date="2019-07" db="EMBL/GenBank/DDBJ databases">
        <title>New species of Amycolatopsis and Streptomyces.</title>
        <authorList>
            <person name="Duangmal K."/>
            <person name="Teo W.F.A."/>
            <person name="Lipun K."/>
        </authorList>
    </citation>
    <scope>NUCLEOTIDE SEQUENCE [LARGE SCALE GENOMIC DNA]</scope>
    <source>
        <strain evidence="2 3">JCM 30562</strain>
    </source>
</reference>
<dbReference type="PANTHER" id="PTHR33164:SF43">
    <property type="entry name" value="HTH-TYPE TRANSCRIPTIONAL REPRESSOR YETL"/>
    <property type="match status" value="1"/>
</dbReference>
<name>A0A558A8Z2_9PSEU</name>
<comment type="caution">
    <text evidence="2">The sequence shown here is derived from an EMBL/GenBank/DDBJ whole genome shotgun (WGS) entry which is preliminary data.</text>
</comment>
<dbReference type="Gene3D" id="1.10.10.10">
    <property type="entry name" value="Winged helix-like DNA-binding domain superfamily/Winged helix DNA-binding domain"/>
    <property type="match status" value="1"/>
</dbReference>
<dbReference type="PROSITE" id="PS50995">
    <property type="entry name" value="HTH_MARR_2"/>
    <property type="match status" value="1"/>
</dbReference>
<evidence type="ECO:0000259" key="1">
    <source>
        <dbReference type="PROSITE" id="PS50995"/>
    </source>
</evidence>
<dbReference type="InterPro" id="IPR039422">
    <property type="entry name" value="MarR/SlyA-like"/>
</dbReference>
<dbReference type="InterPro" id="IPR036388">
    <property type="entry name" value="WH-like_DNA-bd_sf"/>
</dbReference>
<keyword evidence="3" id="KW-1185">Reference proteome</keyword>